<keyword evidence="2" id="KW-1185">Reference proteome</keyword>
<sequence length="196" mass="22127">MKTQLRQLRSRGLHTFPLLSSRRLLVGNLHLRFRAHKHIYRDRESQRGKLSSSDTPILTTIGDRFTSAKRVVNGGPHITGEDNVLFSSSCSPQQLPFLSLNHVSFNCSSVPTSVKFYNDVLGFVLITRPSSFDFEALDLDDIEDEIDEEVDKVLTAIASRTAAHLLEVVRKDRLKQPAYATEDVDDEGVDDEEELE</sequence>
<name>A0ACB9D8Y2_9ASTR</name>
<comment type="caution">
    <text evidence="1">The sequence shown here is derived from an EMBL/GenBank/DDBJ whole genome shotgun (WGS) entry which is preliminary data.</text>
</comment>
<accession>A0ACB9D8Y2</accession>
<organism evidence="1 2">
    <name type="scientific">Smallanthus sonchifolius</name>
    <dbReference type="NCBI Taxonomy" id="185202"/>
    <lineage>
        <taxon>Eukaryota</taxon>
        <taxon>Viridiplantae</taxon>
        <taxon>Streptophyta</taxon>
        <taxon>Embryophyta</taxon>
        <taxon>Tracheophyta</taxon>
        <taxon>Spermatophyta</taxon>
        <taxon>Magnoliopsida</taxon>
        <taxon>eudicotyledons</taxon>
        <taxon>Gunneridae</taxon>
        <taxon>Pentapetalae</taxon>
        <taxon>asterids</taxon>
        <taxon>campanulids</taxon>
        <taxon>Asterales</taxon>
        <taxon>Asteraceae</taxon>
        <taxon>Asteroideae</taxon>
        <taxon>Heliantheae alliance</taxon>
        <taxon>Millerieae</taxon>
        <taxon>Smallanthus</taxon>
    </lineage>
</organism>
<evidence type="ECO:0000313" key="2">
    <source>
        <dbReference type="Proteomes" id="UP001056120"/>
    </source>
</evidence>
<protein>
    <submittedName>
        <fullName evidence="1">Uncharacterized protein</fullName>
    </submittedName>
</protein>
<reference evidence="2" key="1">
    <citation type="journal article" date="2022" name="Mol. Ecol. Resour.">
        <title>The genomes of chicory, endive, great burdock and yacon provide insights into Asteraceae palaeo-polyploidization history and plant inulin production.</title>
        <authorList>
            <person name="Fan W."/>
            <person name="Wang S."/>
            <person name="Wang H."/>
            <person name="Wang A."/>
            <person name="Jiang F."/>
            <person name="Liu H."/>
            <person name="Zhao H."/>
            <person name="Xu D."/>
            <person name="Zhang Y."/>
        </authorList>
    </citation>
    <scope>NUCLEOTIDE SEQUENCE [LARGE SCALE GENOMIC DNA]</scope>
    <source>
        <strain evidence="2">cv. Yunnan</strain>
    </source>
</reference>
<dbReference type="EMBL" id="CM042037">
    <property type="protein sequence ID" value="KAI3742941.1"/>
    <property type="molecule type" value="Genomic_DNA"/>
</dbReference>
<gene>
    <name evidence="1" type="ORF">L1987_60640</name>
</gene>
<proteinExistence type="predicted"/>
<reference evidence="1 2" key="2">
    <citation type="journal article" date="2022" name="Mol. Ecol. Resour.">
        <title>The genomes of chicory, endive, great burdock and yacon provide insights into Asteraceae paleo-polyploidization history and plant inulin production.</title>
        <authorList>
            <person name="Fan W."/>
            <person name="Wang S."/>
            <person name="Wang H."/>
            <person name="Wang A."/>
            <person name="Jiang F."/>
            <person name="Liu H."/>
            <person name="Zhao H."/>
            <person name="Xu D."/>
            <person name="Zhang Y."/>
        </authorList>
    </citation>
    <scope>NUCLEOTIDE SEQUENCE [LARGE SCALE GENOMIC DNA]</scope>
    <source>
        <strain evidence="2">cv. Yunnan</strain>
        <tissue evidence="1">Leaves</tissue>
    </source>
</reference>
<dbReference type="Proteomes" id="UP001056120">
    <property type="component" value="Linkage Group LG20"/>
</dbReference>
<evidence type="ECO:0000313" key="1">
    <source>
        <dbReference type="EMBL" id="KAI3742941.1"/>
    </source>
</evidence>